<gene>
    <name evidence="5" type="primary">LOC115731599</name>
</gene>
<dbReference type="InterPro" id="IPR004883">
    <property type="entry name" value="LOB"/>
</dbReference>
<dbReference type="PANTHER" id="PTHR31301">
    <property type="entry name" value="LOB DOMAIN-CONTAINING PROTEIN 4-RELATED"/>
    <property type="match status" value="1"/>
</dbReference>
<dbReference type="Pfam" id="PF03195">
    <property type="entry name" value="LOB"/>
    <property type="match status" value="1"/>
</dbReference>
<dbReference type="RefSeq" id="XP_030518115.2">
    <property type="nucleotide sequence ID" value="XM_030662255.2"/>
</dbReference>
<reference evidence="5" key="1">
    <citation type="submission" date="2025-08" db="UniProtKB">
        <authorList>
            <consortium name="RefSeq"/>
        </authorList>
    </citation>
    <scope>IDENTIFICATION</scope>
    <source>
        <tissue evidence="5">Leaf</tissue>
    </source>
</reference>
<organism evidence="4 5">
    <name type="scientific">Rhodamnia argentea</name>
    <dbReference type="NCBI Taxonomy" id="178133"/>
    <lineage>
        <taxon>Eukaryota</taxon>
        <taxon>Viridiplantae</taxon>
        <taxon>Streptophyta</taxon>
        <taxon>Embryophyta</taxon>
        <taxon>Tracheophyta</taxon>
        <taxon>Spermatophyta</taxon>
        <taxon>Magnoliopsida</taxon>
        <taxon>eudicotyledons</taxon>
        <taxon>Gunneridae</taxon>
        <taxon>Pentapetalae</taxon>
        <taxon>rosids</taxon>
        <taxon>malvids</taxon>
        <taxon>Myrtales</taxon>
        <taxon>Myrtaceae</taxon>
        <taxon>Myrtoideae</taxon>
        <taxon>Myrteae</taxon>
        <taxon>Australasian group</taxon>
        <taxon>Rhodamnia</taxon>
    </lineage>
</organism>
<evidence type="ECO:0000256" key="2">
    <source>
        <dbReference type="SAM" id="Coils"/>
    </source>
</evidence>
<name>A0A8B8N6T2_9MYRT</name>
<keyword evidence="2" id="KW-0175">Coiled coil</keyword>
<dbReference type="GeneID" id="115731599"/>
<sequence>MTITGGTSQACAVCKFQRRKCHKECPLAPYFPADQPKMFQNAHRLFGVSNITKILKQAPPDLKQEAMQSVIFESNMRAQYPVHGCCWYIRRLLCQMHQMTEQLQQLHAQVAMIRDQISASASPSHYPPPPPAELQLGNVGADAIPTQQSFPDIFGENTKQSIISQQPYNHEPQNANHFTAVQPNPATLPELLMNYGCGSVQLRGRAVRHDHHR</sequence>
<dbReference type="Proteomes" id="UP000827889">
    <property type="component" value="Chromosome 11"/>
</dbReference>
<keyword evidence="4" id="KW-1185">Reference proteome</keyword>
<dbReference type="PANTHER" id="PTHR31301:SF21">
    <property type="entry name" value="LOB DOMAIN-CONTAINING PROTEIN 27-RELATED"/>
    <property type="match status" value="1"/>
</dbReference>
<protein>
    <submittedName>
        <fullName evidence="5">LOB domain-containing protein 27-like</fullName>
    </submittedName>
</protein>
<comment type="similarity">
    <text evidence="1">Belongs to the LOB domain-containing protein family.</text>
</comment>
<accession>A0A8B8N6T2</accession>
<dbReference type="KEGG" id="rarg:115731599"/>
<dbReference type="AlphaFoldDB" id="A0A8B8N6T2"/>
<proteinExistence type="inferred from homology"/>
<feature type="coiled-coil region" evidence="2">
    <location>
        <begin position="89"/>
        <end position="116"/>
    </location>
</feature>
<dbReference type="PROSITE" id="PS50891">
    <property type="entry name" value="LOB"/>
    <property type="match status" value="1"/>
</dbReference>
<evidence type="ECO:0000313" key="5">
    <source>
        <dbReference type="RefSeq" id="XP_030518115.2"/>
    </source>
</evidence>
<evidence type="ECO:0000256" key="1">
    <source>
        <dbReference type="ARBA" id="ARBA00005474"/>
    </source>
</evidence>
<evidence type="ECO:0000259" key="3">
    <source>
        <dbReference type="PROSITE" id="PS50891"/>
    </source>
</evidence>
<evidence type="ECO:0000313" key="4">
    <source>
        <dbReference type="Proteomes" id="UP000827889"/>
    </source>
</evidence>
<feature type="domain" description="LOB" evidence="3">
    <location>
        <begin position="9"/>
        <end position="110"/>
    </location>
</feature>